<dbReference type="WBParaSite" id="DME_0000789701-mRNA-1">
    <property type="protein sequence ID" value="DME_0000789701-mRNA-1"/>
    <property type="gene ID" value="DME_0000789701"/>
</dbReference>
<gene>
    <name evidence="1" type="ORF">DME_LOCUS2022</name>
</gene>
<dbReference type="EMBL" id="UYYG01000042">
    <property type="protein sequence ID" value="VDN52049.1"/>
    <property type="molecule type" value="Genomic_DNA"/>
</dbReference>
<evidence type="ECO:0000313" key="1">
    <source>
        <dbReference type="EMBL" id="VDN52049.1"/>
    </source>
</evidence>
<organism evidence="2 4">
    <name type="scientific">Dracunculus medinensis</name>
    <name type="common">Guinea worm</name>
    <dbReference type="NCBI Taxonomy" id="318479"/>
    <lineage>
        <taxon>Eukaryota</taxon>
        <taxon>Metazoa</taxon>
        <taxon>Ecdysozoa</taxon>
        <taxon>Nematoda</taxon>
        <taxon>Chromadorea</taxon>
        <taxon>Rhabditida</taxon>
        <taxon>Spirurina</taxon>
        <taxon>Dracunculoidea</taxon>
        <taxon>Dracunculidae</taxon>
        <taxon>Dracunculus</taxon>
    </lineage>
</organism>
<dbReference type="Proteomes" id="UP000274756">
    <property type="component" value="Unassembled WGS sequence"/>
</dbReference>
<dbReference type="Proteomes" id="UP000038040">
    <property type="component" value="Unplaced"/>
</dbReference>
<name>A0A0N4UJQ0_DRAME</name>
<dbReference type="OrthoDB" id="5867755at2759"/>
<keyword evidence="3" id="KW-1185">Reference proteome</keyword>
<accession>A0A0N4UJQ0</accession>
<proteinExistence type="predicted"/>
<sequence>MISVMNGINASSSFGFPGGIMDTKPFYHKFAAANVGPIACSIESDRNHGSPVLSASTLSHIFNTNLSSLPGGHHSHATNSQQYAYGYDWASQQQAAAAAHISAQQAAAAQQAAVQQAAAVAANVASVSSASGSSSANSPTSIAKAAFLSSSSATGQNFYPHPLYISCFDMMNPMCQAELYGSNFHAAHAAAAVASGHSWPYGYPQQYPFSTHPYPGAMVADMTGLTG</sequence>
<dbReference type="AlphaFoldDB" id="A0A0N4UJQ0"/>
<evidence type="ECO:0000313" key="3">
    <source>
        <dbReference type="Proteomes" id="UP000274756"/>
    </source>
</evidence>
<reference evidence="1 3" key="2">
    <citation type="submission" date="2018-11" db="EMBL/GenBank/DDBJ databases">
        <authorList>
            <consortium name="Pathogen Informatics"/>
        </authorList>
    </citation>
    <scope>NUCLEOTIDE SEQUENCE [LARGE SCALE GENOMIC DNA]</scope>
</reference>
<evidence type="ECO:0000313" key="2">
    <source>
        <dbReference type="Proteomes" id="UP000038040"/>
    </source>
</evidence>
<evidence type="ECO:0000313" key="4">
    <source>
        <dbReference type="WBParaSite" id="DME_0000789701-mRNA-1"/>
    </source>
</evidence>
<reference evidence="4" key="1">
    <citation type="submission" date="2017-02" db="UniProtKB">
        <authorList>
            <consortium name="WormBaseParasite"/>
        </authorList>
    </citation>
    <scope>IDENTIFICATION</scope>
</reference>
<protein>
    <submittedName>
        <fullName evidence="4">Fork-head domain-containing protein</fullName>
    </submittedName>
</protein>